<dbReference type="PROSITE" id="PS50920">
    <property type="entry name" value="SOLCAR"/>
    <property type="match status" value="1"/>
</dbReference>
<dbReference type="GO" id="GO:0015218">
    <property type="term" value="F:pyrimidine nucleotide transmembrane transporter activity"/>
    <property type="evidence" value="ECO:0007669"/>
    <property type="project" value="InterPro"/>
</dbReference>
<dbReference type="GO" id="GO:1990519">
    <property type="term" value="P:pyrimidine nucleotide import into mitochondrion"/>
    <property type="evidence" value="ECO:0007669"/>
    <property type="project" value="TreeGrafter"/>
</dbReference>
<keyword evidence="8" id="KW-0496">Mitochondrion</keyword>
<dbReference type="Gene3D" id="1.50.40.10">
    <property type="entry name" value="Mitochondrial carrier domain"/>
    <property type="match status" value="1"/>
</dbReference>
<evidence type="ECO:0000256" key="5">
    <source>
        <dbReference type="ARBA" id="ARBA00022737"/>
    </source>
</evidence>
<dbReference type="GO" id="GO:0005743">
    <property type="term" value="C:mitochondrial inner membrane"/>
    <property type="evidence" value="ECO:0007669"/>
    <property type="project" value="UniProtKB-SubCell"/>
</dbReference>
<evidence type="ECO:0000256" key="4">
    <source>
        <dbReference type="ARBA" id="ARBA00022692"/>
    </source>
</evidence>
<dbReference type="EMBL" id="JTDY01000361">
    <property type="protein sequence ID" value="KOB77547.1"/>
    <property type="molecule type" value="Genomic_DNA"/>
</dbReference>
<evidence type="ECO:0000256" key="3">
    <source>
        <dbReference type="ARBA" id="ARBA00022448"/>
    </source>
</evidence>
<protein>
    <submittedName>
        <fullName evidence="12">Solute carrier family 25 member 36</fullName>
    </submittedName>
</protein>
<dbReference type="InterPro" id="IPR049562">
    <property type="entry name" value="SLC25A33/36-like"/>
</dbReference>
<dbReference type="Proteomes" id="UP000037510">
    <property type="component" value="Unassembled WGS sequence"/>
</dbReference>
<evidence type="ECO:0000313" key="12">
    <source>
        <dbReference type="EMBL" id="KOB77547.1"/>
    </source>
</evidence>
<sequence>MFKRKPNNKWTWASPNGCYFNEIDYILTNTPAFVHNFDIVKKKISRRTIKNRRFIKSNHKLVKNLPKISREDGMQWENNFMQCLSRSNYIQSQYIAFESEMKKTIKKLPHSKGNKESLSAHTKYLLELRKQLYKERRTKSKKQEITQISKEINRELSKDMKMHRQEKLRTYIQKFGAVKKAYKELKNKKEWTENLKNGSGVKITSRPAIINEATNYYKDLFRLMHDDQPDMVRQNPSTAGRPKRDSCAVHKEDIPQNGITASYMGISETVVHFVLYEGVKARLIAARSAGGVPSDTRSPRDFVEFMGAGAFSKTVASCIAYPHEVARTRLREEGDKYRKFWQTLHTVWMEEGYRGVYRGLGTQLVRQIPNTAIMMSTYEAVVYLLTTHFNNNFYENT</sequence>
<comment type="subcellular location">
    <subcellularLocation>
        <location evidence="1">Mitochondrion inner membrane</location>
        <topology evidence="1">Multi-pass membrane protein</topology>
    </subcellularLocation>
</comment>
<dbReference type="Pfam" id="PF00153">
    <property type="entry name" value="Mito_carr"/>
    <property type="match status" value="1"/>
</dbReference>
<organism evidence="12 13">
    <name type="scientific">Operophtera brumata</name>
    <name type="common">Winter moth</name>
    <name type="synonym">Phalaena brumata</name>
    <dbReference type="NCBI Taxonomy" id="104452"/>
    <lineage>
        <taxon>Eukaryota</taxon>
        <taxon>Metazoa</taxon>
        <taxon>Ecdysozoa</taxon>
        <taxon>Arthropoda</taxon>
        <taxon>Hexapoda</taxon>
        <taxon>Insecta</taxon>
        <taxon>Pterygota</taxon>
        <taxon>Neoptera</taxon>
        <taxon>Endopterygota</taxon>
        <taxon>Lepidoptera</taxon>
        <taxon>Glossata</taxon>
        <taxon>Ditrysia</taxon>
        <taxon>Geometroidea</taxon>
        <taxon>Geometridae</taxon>
        <taxon>Larentiinae</taxon>
        <taxon>Operophtera</taxon>
    </lineage>
</organism>
<dbReference type="PANTHER" id="PTHR45829">
    <property type="entry name" value="MITOCHONDRIAL CARRIER PROTEIN RIM2"/>
    <property type="match status" value="1"/>
</dbReference>
<dbReference type="InterPro" id="IPR018108">
    <property type="entry name" value="MCP_transmembrane"/>
</dbReference>
<reference evidence="12 13" key="1">
    <citation type="journal article" date="2015" name="Genome Biol. Evol.">
        <title>The genome of winter moth (Operophtera brumata) provides a genomic perspective on sexual dimorphism and phenology.</title>
        <authorList>
            <person name="Derks M.F."/>
            <person name="Smit S."/>
            <person name="Salis L."/>
            <person name="Schijlen E."/>
            <person name="Bossers A."/>
            <person name="Mateman C."/>
            <person name="Pijl A.S."/>
            <person name="de Ridder D."/>
            <person name="Groenen M.A."/>
            <person name="Visser M.E."/>
            <person name="Megens H.J."/>
        </authorList>
    </citation>
    <scope>NUCLEOTIDE SEQUENCE [LARGE SCALE GENOMIC DNA]</scope>
    <source>
        <strain evidence="12">WM2013NL</strain>
        <tissue evidence="12">Head and thorax</tissue>
    </source>
</reference>
<evidence type="ECO:0000256" key="1">
    <source>
        <dbReference type="ARBA" id="ARBA00004448"/>
    </source>
</evidence>
<evidence type="ECO:0000256" key="6">
    <source>
        <dbReference type="ARBA" id="ARBA00022792"/>
    </source>
</evidence>
<keyword evidence="5" id="KW-0677">Repeat</keyword>
<keyword evidence="6" id="KW-0999">Mitochondrion inner membrane</keyword>
<dbReference type="AlphaFoldDB" id="A0A0L7LQ33"/>
<keyword evidence="9 10" id="KW-0472">Membrane</keyword>
<keyword evidence="4 10" id="KW-0812">Transmembrane</keyword>
<dbReference type="STRING" id="104452.A0A0L7LQ33"/>
<keyword evidence="13" id="KW-1185">Reference proteome</keyword>
<keyword evidence="7" id="KW-1133">Transmembrane helix</keyword>
<evidence type="ECO:0000256" key="9">
    <source>
        <dbReference type="ARBA" id="ARBA00023136"/>
    </source>
</evidence>
<comment type="similarity">
    <text evidence="2 11">Belongs to the mitochondrial carrier (TC 2.A.29) family.</text>
</comment>
<dbReference type="PANTHER" id="PTHR45829:SF4">
    <property type="entry name" value="MITOCHONDRIAL CARRIER PROTEIN RIM2"/>
    <property type="match status" value="1"/>
</dbReference>
<dbReference type="SUPFAM" id="SSF103506">
    <property type="entry name" value="Mitochondrial carrier"/>
    <property type="match status" value="1"/>
</dbReference>
<feature type="repeat" description="Solcar" evidence="10">
    <location>
        <begin position="300"/>
        <end position="384"/>
    </location>
</feature>
<evidence type="ECO:0000256" key="2">
    <source>
        <dbReference type="ARBA" id="ARBA00006375"/>
    </source>
</evidence>
<dbReference type="InterPro" id="IPR023395">
    <property type="entry name" value="MCP_dom_sf"/>
</dbReference>
<proteinExistence type="inferred from homology"/>
<evidence type="ECO:0000313" key="13">
    <source>
        <dbReference type="Proteomes" id="UP000037510"/>
    </source>
</evidence>
<gene>
    <name evidence="12" type="ORF">OBRU01_04004</name>
</gene>
<accession>A0A0L7LQ33</accession>
<keyword evidence="3 11" id="KW-0813">Transport</keyword>
<name>A0A0L7LQ33_OPEBR</name>
<evidence type="ECO:0000256" key="8">
    <source>
        <dbReference type="ARBA" id="ARBA00023128"/>
    </source>
</evidence>
<evidence type="ECO:0000256" key="7">
    <source>
        <dbReference type="ARBA" id="ARBA00022989"/>
    </source>
</evidence>
<comment type="caution">
    <text evidence="12">The sequence shown here is derived from an EMBL/GenBank/DDBJ whole genome shotgun (WGS) entry which is preliminary data.</text>
</comment>
<evidence type="ECO:0000256" key="10">
    <source>
        <dbReference type="PROSITE-ProRule" id="PRU00282"/>
    </source>
</evidence>
<evidence type="ECO:0000256" key="11">
    <source>
        <dbReference type="RuleBase" id="RU000488"/>
    </source>
</evidence>
<dbReference type="FunFam" id="1.50.40.10:FF:000028">
    <property type="entry name" value="Solute carrier family 25 member 33"/>
    <property type="match status" value="1"/>
</dbReference>